<reference evidence="11" key="1">
    <citation type="submission" date="2020-10" db="EMBL/GenBank/DDBJ databases">
        <title>Taxonomic study of unclassified bacteria belonging to the class Ktedonobacteria.</title>
        <authorList>
            <person name="Yabe S."/>
            <person name="Wang C.M."/>
            <person name="Zheng Y."/>
            <person name="Sakai Y."/>
            <person name="Cavaletti L."/>
            <person name="Monciardini P."/>
            <person name="Donadio S."/>
        </authorList>
    </citation>
    <scope>NUCLEOTIDE SEQUENCE</scope>
    <source>
        <strain evidence="11">SOSP1-1</strain>
    </source>
</reference>
<dbReference type="PROSITE" id="PS01350">
    <property type="entry name" value="ISPF"/>
    <property type="match status" value="1"/>
</dbReference>
<comment type="catalytic activity">
    <reaction evidence="1 8 9">
        <text>4-CDP-2-C-methyl-D-erythritol 2-phosphate = 2-C-methyl-D-erythritol 2,4-cyclic diphosphate + CMP</text>
        <dbReference type="Rhea" id="RHEA:23864"/>
        <dbReference type="ChEBI" id="CHEBI:57919"/>
        <dbReference type="ChEBI" id="CHEBI:58483"/>
        <dbReference type="ChEBI" id="CHEBI:60377"/>
        <dbReference type="EC" id="4.6.1.12"/>
    </reaction>
</comment>
<feature type="binding site" evidence="8">
    <location>
        <position position="12"/>
    </location>
    <ligand>
        <name>a divalent metal cation</name>
        <dbReference type="ChEBI" id="CHEBI:60240"/>
    </ligand>
</feature>
<evidence type="ECO:0000256" key="2">
    <source>
        <dbReference type="ARBA" id="ARBA00004709"/>
    </source>
</evidence>
<organism evidence="11 12">
    <name type="scientific">Ktedonospora formicarum</name>
    <dbReference type="NCBI Taxonomy" id="2778364"/>
    <lineage>
        <taxon>Bacteria</taxon>
        <taxon>Bacillati</taxon>
        <taxon>Chloroflexota</taxon>
        <taxon>Ktedonobacteria</taxon>
        <taxon>Ktedonobacterales</taxon>
        <taxon>Ktedonobacteraceae</taxon>
        <taxon>Ktedonospora</taxon>
    </lineage>
</organism>
<dbReference type="RefSeq" id="WP_220194477.1">
    <property type="nucleotide sequence ID" value="NZ_BNJF01000001.1"/>
</dbReference>
<dbReference type="InterPro" id="IPR003526">
    <property type="entry name" value="MECDP_synthase"/>
</dbReference>
<keyword evidence="5 8" id="KW-0479">Metal-binding</keyword>
<evidence type="ECO:0000256" key="6">
    <source>
        <dbReference type="ARBA" id="ARBA00023229"/>
    </source>
</evidence>
<dbReference type="GO" id="GO:0046872">
    <property type="term" value="F:metal ion binding"/>
    <property type="evidence" value="ECO:0007669"/>
    <property type="project" value="UniProtKB-KW"/>
</dbReference>
<evidence type="ECO:0000256" key="4">
    <source>
        <dbReference type="ARBA" id="ARBA00012579"/>
    </source>
</evidence>
<comment type="subunit">
    <text evidence="8">Homotrimer.</text>
</comment>
<protein>
    <recommendedName>
        <fullName evidence="4 8">2-C-methyl-D-erythritol 2,4-cyclodiphosphate synthase</fullName>
        <shortName evidence="8">MECDP-synthase</shortName>
        <shortName evidence="8">MECPP-synthase</shortName>
        <shortName evidence="8">MECPS</shortName>
        <ecNumber evidence="4 8">4.6.1.12</ecNumber>
    </recommendedName>
</protein>
<feature type="domain" description="2-C-methyl-D-erythritol 2,4-cyclodiphosphate synthase" evidence="10">
    <location>
        <begin position="3"/>
        <end position="156"/>
    </location>
</feature>
<dbReference type="CDD" id="cd00554">
    <property type="entry name" value="MECDP_synthase"/>
    <property type="match status" value="1"/>
</dbReference>
<gene>
    <name evidence="8 11" type="primary">ispF</name>
    <name evidence="11" type="ORF">KSX_32900</name>
</gene>
<comment type="similarity">
    <text evidence="3 8 9">Belongs to the IspF family.</text>
</comment>
<dbReference type="PANTHER" id="PTHR43181">
    <property type="entry name" value="2-C-METHYL-D-ERYTHRITOL 2,4-CYCLODIPHOSPHATE SYNTHASE, CHLOROPLASTIC"/>
    <property type="match status" value="1"/>
</dbReference>
<feature type="binding site" evidence="8">
    <location>
        <position position="44"/>
    </location>
    <ligand>
        <name>a divalent metal cation</name>
        <dbReference type="ChEBI" id="CHEBI:60240"/>
    </ligand>
</feature>
<comment type="pathway">
    <text evidence="2 8">Isoprenoid biosynthesis; isopentenyl diphosphate biosynthesis via DXP pathway; isopentenyl diphosphate from 1-deoxy-D-xylulose 5-phosphate: step 4/6.</text>
</comment>
<feature type="site" description="Transition state stabilizer" evidence="8">
    <location>
        <position position="135"/>
    </location>
</feature>
<dbReference type="Proteomes" id="UP000612362">
    <property type="component" value="Unassembled WGS sequence"/>
</dbReference>
<keyword evidence="6 8" id="KW-0414">Isoprene biosynthesis</keyword>
<feature type="binding site" evidence="8">
    <location>
        <position position="141"/>
    </location>
    <ligand>
        <name>4-CDP-2-C-methyl-D-erythritol 2-phosphate</name>
        <dbReference type="ChEBI" id="CHEBI:57919"/>
    </ligand>
</feature>
<dbReference type="FunFam" id="3.30.1330.50:FF:000001">
    <property type="entry name" value="2-C-methyl-D-erythritol 2,4-cyclodiphosphate synthase"/>
    <property type="match status" value="1"/>
</dbReference>
<evidence type="ECO:0000256" key="9">
    <source>
        <dbReference type="RuleBase" id="RU004395"/>
    </source>
</evidence>
<proteinExistence type="inferred from homology"/>
<evidence type="ECO:0000259" key="10">
    <source>
        <dbReference type="Pfam" id="PF02542"/>
    </source>
</evidence>
<dbReference type="HAMAP" id="MF_00107">
    <property type="entry name" value="IspF"/>
    <property type="match status" value="1"/>
</dbReference>
<name>A0A8J3I2P0_9CHLR</name>
<dbReference type="GO" id="GO:0019288">
    <property type="term" value="P:isopentenyl diphosphate biosynthetic process, methylerythritol 4-phosphate pathway"/>
    <property type="evidence" value="ECO:0007669"/>
    <property type="project" value="UniProtKB-UniRule"/>
</dbReference>
<dbReference type="GO" id="GO:0008685">
    <property type="term" value="F:2-C-methyl-D-erythritol 2,4-cyclodiphosphate synthase activity"/>
    <property type="evidence" value="ECO:0007669"/>
    <property type="project" value="UniProtKB-UniRule"/>
</dbReference>
<feature type="binding site" evidence="8">
    <location>
        <begin position="58"/>
        <end position="60"/>
    </location>
    <ligand>
        <name>4-CDP-2-C-methyl-D-erythritol 2-phosphate</name>
        <dbReference type="ChEBI" id="CHEBI:57919"/>
    </ligand>
</feature>
<feature type="binding site" evidence="8">
    <location>
        <position position="10"/>
    </location>
    <ligand>
        <name>a divalent metal cation</name>
        <dbReference type="ChEBI" id="CHEBI:60240"/>
    </ligand>
</feature>
<comment type="caution">
    <text evidence="8">Lacks conserved residue(s) required for the propagation of feature annotation.</text>
</comment>
<evidence type="ECO:0000256" key="7">
    <source>
        <dbReference type="ARBA" id="ARBA00023239"/>
    </source>
</evidence>
<evidence type="ECO:0000256" key="3">
    <source>
        <dbReference type="ARBA" id="ARBA00008480"/>
    </source>
</evidence>
<sequence>MTIRIGSGYDVHAFAPNRPLILGGIQIPHEYGLVGHSDADAVLHSIVNALLGAAALGDIGQHFPSEDPRWKDQPSTVFLDYTHNLIQQQGWHIGNIDVTIVAQRPKIAPHALAMRECIAKRLSLDISQVSIKAATTDGMGFVGRKEGIACQAVALLEK</sequence>
<evidence type="ECO:0000313" key="12">
    <source>
        <dbReference type="Proteomes" id="UP000612362"/>
    </source>
</evidence>
<evidence type="ECO:0000313" key="11">
    <source>
        <dbReference type="EMBL" id="GHO45127.1"/>
    </source>
</evidence>
<evidence type="ECO:0000256" key="8">
    <source>
        <dbReference type="HAMAP-Rule" id="MF_00107"/>
    </source>
</evidence>
<dbReference type="NCBIfam" id="TIGR00151">
    <property type="entry name" value="ispF"/>
    <property type="match status" value="1"/>
</dbReference>
<accession>A0A8J3I2P0</accession>
<feature type="binding site" evidence="8">
    <location>
        <position position="144"/>
    </location>
    <ligand>
        <name>4-CDP-2-C-methyl-D-erythritol 2-phosphate</name>
        <dbReference type="ChEBI" id="CHEBI:57919"/>
    </ligand>
</feature>
<dbReference type="GO" id="GO:0016114">
    <property type="term" value="P:terpenoid biosynthetic process"/>
    <property type="evidence" value="ECO:0007669"/>
    <property type="project" value="InterPro"/>
</dbReference>
<feature type="site" description="Transition state stabilizer" evidence="8">
    <location>
        <position position="36"/>
    </location>
</feature>
<dbReference type="Gene3D" id="3.30.1330.50">
    <property type="entry name" value="2-C-methyl-D-erythritol 2,4-cyclodiphosphate synthase"/>
    <property type="match status" value="1"/>
</dbReference>
<dbReference type="AlphaFoldDB" id="A0A8J3I2P0"/>
<dbReference type="EC" id="4.6.1.12" evidence="4 8"/>
<keyword evidence="12" id="KW-1185">Reference proteome</keyword>
<dbReference type="PANTHER" id="PTHR43181:SF1">
    <property type="entry name" value="2-C-METHYL-D-ERYTHRITOL 2,4-CYCLODIPHOSPHATE SYNTHASE, CHLOROPLASTIC"/>
    <property type="match status" value="1"/>
</dbReference>
<dbReference type="SUPFAM" id="SSF69765">
    <property type="entry name" value="IpsF-like"/>
    <property type="match status" value="1"/>
</dbReference>
<evidence type="ECO:0000256" key="1">
    <source>
        <dbReference type="ARBA" id="ARBA00000200"/>
    </source>
</evidence>
<comment type="function">
    <text evidence="8">Involved in the biosynthesis of isopentenyl diphosphate (IPP) and dimethylallyl diphosphate (DMAPP), two major building blocks of isoprenoid compounds. Catalyzes the conversion of 4-diphosphocytidyl-2-C-methyl-D-erythritol 2-phosphate (CDP-ME2P) to 2-C-methyl-D-erythritol 2,4-cyclodiphosphate (ME-CPP) with a corresponding release of cytidine 5-monophosphate (CMP).</text>
</comment>
<dbReference type="InterPro" id="IPR020555">
    <property type="entry name" value="MECDP_synthase_CS"/>
</dbReference>
<dbReference type="UniPathway" id="UPA00056">
    <property type="reaction ID" value="UER00095"/>
</dbReference>
<dbReference type="InterPro" id="IPR036571">
    <property type="entry name" value="MECDP_synthase_sf"/>
</dbReference>
<feature type="binding site" evidence="8">
    <location>
        <begin position="10"/>
        <end position="12"/>
    </location>
    <ligand>
        <name>4-CDP-2-C-methyl-D-erythritol 2-phosphate</name>
        <dbReference type="ChEBI" id="CHEBI:57919"/>
    </ligand>
</feature>
<dbReference type="EMBL" id="BNJF01000001">
    <property type="protein sequence ID" value="GHO45127.1"/>
    <property type="molecule type" value="Genomic_DNA"/>
</dbReference>
<dbReference type="Pfam" id="PF02542">
    <property type="entry name" value="YgbB"/>
    <property type="match status" value="1"/>
</dbReference>
<comment type="cofactor">
    <cofactor evidence="8">
        <name>a divalent metal cation</name>
        <dbReference type="ChEBI" id="CHEBI:60240"/>
    </cofactor>
    <text evidence="8">Binds 1 divalent metal cation per subunit.</text>
</comment>
<keyword evidence="7 8" id="KW-0456">Lyase</keyword>
<feature type="binding site" evidence="8">
    <location>
        <begin position="36"/>
        <end position="37"/>
    </location>
    <ligand>
        <name>4-CDP-2-C-methyl-D-erythritol 2-phosphate</name>
        <dbReference type="ChEBI" id="CHEBI:57919"/>
    </ligand>
</feature>
<evidence type="ECO:0000256" key="5">
    <source>
        <dbReference type="ARBA" id="ARBA00022723"/>
    </source>
</evidence>
<comment type="caution">
    <text evidence="11">The sequence shown here is derived from an EMBL/GenBank/DDBJ whole genome shotgun (WGS) entry which is preliminary data.</text>
</comment>